<keyword evidence="3 7" id="KW-0732">Signal</keyword>
<dbReference type="GO" id="GO:0042597">
    <property type="term" value="C:periplasmic space"/>
    <property type="evidence" value="ECO:0007669"/>
    <property type="project" value="InterPro"/>
</dbReference>
<reference evidence="9 10" key="1">
    <citation type="submission" date="2020-07" db="EMBL/GenBank/DDBJ databases">
        <title>Sequencing the genomes of 1000 actinobacteria strains.</title>
        <authorList>
            <person name="Klenk H.-P."/>
        </authorList>
    </citation>
    <scope>NUCLEOTIDE SEQUENCE [LARGE SCALE GENOMIC DNA]</scope>
    <source>
        <strain evidence="9 10">DSM 27576</strain>
    </source>
</reference>
<organism evidence="9 10">
    <name type="scientific">Microbacterium halimionae</name>
    <dbReference type="NCBI Taxonomy" id="1526413"/>
    <lineage>
        <taxon>Bacteria</taxon>
        <taxon>Bacillati</taxon>
        <taxon>Actinomycetota</taxon>
        <taxon>Actinomycetes</taxon>
        <taxon>Micrococcales</taxon>
        <taxon>Microbacteriaceae</taxon>
        <taxon>Microbacterium</taxon>
    </lineage>
</organism>
<dbReference type="InterPro" id="IPR014755">
    <property type="entry name" value="Cu-Rt/internalin_Ig-like"/>
</dbReference>
<dbReference type="GO" id="GO:0046688">
    <property type="term" value="P:response to copper ion"/>
    <property type="evidence" value="ECO:0007669"/>
    <property type="project" value="InterPro"/>
</dbReference>
<dbReference type="AlphaFoldDB" id="A0A7W3JNX4"/>
<evidence type="ECO:0000256" key="4">
    <source>
        <dbReference type="ARBA" id="ARBA00023008"/>
    </source>
</evidence>
<evidence type="ECO:0000256" key="7">
    <source>
        <dbReference type="SAM" id="SignalP"/>
    </source>
</evidence>
<dbReference type="GO" id="GO:0030313">
    <property type="term" value="C:cell envelope"/>
    <property type="evidence" value="ECO:0007669"/>
    <property type="project" value="UniProtKB-SubCell"/>
</dbReference>
<keyword evidence="10" id="KW-1185">Reference proteome</keyword>
<accession>A0A7W3JNX4</accession>
<dbReference type="Pfam" id="PF04234">
    <property type="entry name" value="CopC"/>
    <property type="match status" value="1"/>
</dbReference>
<dbReference type="GO" id="GO:0005886">
    <property type="term" value="C:plasma membrane"/>
    <property type="evidence" value="ECO:0007669"/>
    <property type="project" value="TreeGrafter"/>
</dbReference>
<dbReference type="SUPFAM" id="SSF81296">
    <property type="entry name" value="E set domains"/>
    <property type="match status" value="1"/>
</dbReference>
<evidence type="ECO:0000256" key="5">
    <source>
        <dbReference type="SAM" id="MobiDB-lite"/>
    </source>
</evidence>
<dbReference type="RefSeq" id="WP_167050089.1">
    <property type="nucleotide sequence ID" value="NZ_JAAOZB010000002.1"/>
</dbReference>
<name>A0A7W3JNX4_9MICO</name>
<dbReference type="PANTHER" id="PTHR34820">
    <property type="entry name" value="INNER MEMBRANE PROTEIN YEBZ"/>
    <property type="match status" value="1"/>
</dbReference>
<evidence type="ECO:0000313" key="10">
    <source>
        <dbReference type="Proteomes" id="UP000526083"/>
    </source>
</evidence>
<proteinExistence type="predicted"/>
<comment type="subcellular location">
    <subcellularLocation>
        <location evidence="1">Cell envelope</location>
    </subcellularLocation>
</comment>
<evidence type="ECO:0000313" key="9">
    <source>
        <dbReference type="EMBL" id="MBA8816338.1"/>
    </source>
</evidence>
<dbReference type="EMBL" id="JACGWY010000002">
    <property type="protein sequence ID" value="MBA8816338.1"/>
    <property type="molecule type" value="Genomic_DNA"/>
</dbReference>
<evidence type="ECO:0000259" key="8">
    <source>
        <dbReference type="Pfam" id="PF04234"/>
    </source>
</evidence>
<feature type="region of interest" description="Disordered" evidence="5">
    <location>
        <begin position="124"/>
        <end position="169"/>
    </location>
</feature>
<keyword evidence="6" id="KW-0472">Membrane</keyword>
<dbReference type="Gene3D" id="2.60.40.1220">
    <property type="match status" value="1"/>
</dbReference>
<keyword evidence="2" id="KW-0479">Metal-binding</keyword>
<dbReference type="GO" id="GO:0006825">
    <property type="term" value="P:copper ion transport"/>
    <property type="evidence" value="ECO:0007669"/>
    <property type="project" value="InterPro"/>
</dbReference>
<feature type="domain" description="CopC" evidence="8">
    <location>
        <begin position="31"/>
        <end position="125"/>
    </location>
</feature>
<keyword evidence="6" id="KW-1133">Transmembrane helix</keyword>
<dbReference type="InterPro" id="IPR014756">
    <property type="entry name" value="Ig_E-set"/>
</dbReference>
<protein>
    <recommendedName>
        <fullName evidence="8">CopC domain-containing protein</fullName>
    </recommendedName>
</protein>
<dbReference type="Proteomes" id="UP000526083">
    <property type="component" value="Unassembled WGS sequence"/>
</dbReference>
<comment type="caution">
    <text evidence="9">The sequence shown here is derived from an EMBL/GenBank/DDBJ whole genome shotgun (WGS) entry which is preliminary data.</text>
</comment>
<feature type="signal peptide" evidence="7">
    <location>
        <begin position="1"/>
        <end position="30"/>
    </location>
</feature>
<evidence type="ECO:0000256" key="1">
    <source>
        <dbReference type="ARBA" id="ARBA00004196"/>
    </source>
</evidence>
<sequence>MIFPSRARAGFAGVAVVIASVLLFASPAAAHDELVATDPVADSTLDEMPTELTLSFSSELINDGNSTVVEVTDGAGTDLTGGDPEVTGEVVRQPLSGEASGDVTVLWRVVSSDGHPISGEFRFTVTAQPTSSPRATTPAPEASVPAESATPETSVSESSTPSATDTAPTSSSFVPWIIVGVLLLAAVVATVVVIVSRRRPSKSSER</sequence>
<evidence type="ECO:0000256" key="2">
    <source>
        <dbReference type="ARBA" id="ARBA00022723"/>
    </source>
</evidence>
<feature type="chain" id="PRO_5031187726" description="CopC domain-containing protein" evidence="7">
    <location>
        <begin position="31"/>
        <end position="206"/>
    </location>
</feature>
<gene>
    <name evidence="9" type="ORF">FHX48_001411</name>
</gene>
<dbReference type="PANTHER" id="PTHR34820:SF4">
    <property type="entry name" value="INNER MEMBRANE PROTEIN YEBZ"/>
    <property type="match status" value="1"/>
</dbReference>
<dbReference type="InterPro" id="IPR032694">
    <property type="entry name" value="CopC/D"/>
</dbReference>
<evidence type="ECO:0000256" key="3">
    <source>
        <dbReference type="ARBA" id="ARBA00022729"/>
    </source>
</evidence>
<keyword evidence="6" id="KW-0812">Transmembrane</keyword>
<feature type="compositionally biased region" description="Low complexity" evidence="5">
    <location>
        <begin position="126"/>
        <end position="169"/>
    </location>
</feature>
<dbReference type="GO" id="GO:0005507">
    <property type="term" value="F:copper ion binding"/>
    <property type="evidence" value="ECO:0007669"/>
    <property type="project" value="InterPro"/>
</dbReference>
<evidence type="ECO:0000256" key="6">
    <source>
        <dbReference type="SAM" id="Phobius"/>
    </source>
</evidence>
<dbReference type="InterPro" id="IPR007348">
    <property type="entry name" value="CopC_dom"/>
</dbReference>
<feature type="transmembrane region" description="Helical" evidence="6">
    <location>
        <begin position="173"/>
        <end position="196"/>
    </location>
</feature>
<keyword evidence="4" id="KW-0186">Copper</keyword>